<name>A0A9D4CCD0_DREPO</name>
<gene>
    <name evidence="1" type="ORF">DPMN_063763</name>
</gene>
<dbReference type="InterPro" id="IPR013320">
    <property type="entry name" value="ConA-like_dom_sf"/>
</dbReference>
<reference evidence="1" key="1">
    <citation type="journal article" date="2019" name="bioRxiv">
        <title>The Genome of the Zebra Mussel, Dreissena polymorpha: A Resource for Invasive Species Research.</title>
        <authorList>
            <person name="McCartney M.A."/>
            <person name="Auch B."/>
            <person name="Kono T."/>
            <person name="Mallez S."/>
            <person name="Zhang Y."/>
            <person name="Obille A."/>
            <person name="Becker A."/>
            <person name="Abrahante J.E."/>
            <person name="Garbe J."/>
            <person name="Badalamenti J.P."/>
            <person name="Herman A."/>
            <person name="Mangelson H."/>
            <person name="Liachko I."/>
            <person name="Sullivan S."/>
            <person name="Sone E.D."/>
            <person name="Koren S."/>
            <person name="Silverstein K.A.T."/>
            <person name="Beckman K.B."/>
            <person name="Gohl D.M."/>
        </authorList>
    </citation>
    <scope>NUCLEOTIDE SEQUENCE</scope>
    <source>
        <strain evidence="1">Duluth1</strain>
        <tissue evidence="1">Whole animal</tissue>
    </source>
</reference>
<proteinExistence type="predicted"/>
<evidence type="ECO:0000313" key="1">
    <source>
        <dbReference type="EMBL" id="KAH3720854.1"/>
    </source>
</evidence>
<dbReference type="AlphaFoldDB" id="A0A9D4CCD0"/>
<organism evidence="1 2">
    <name type="scientific">Dreissena polymorpha</name>
    <name type="common">Zebra mussel</name>
    <name type="synonym">Mytilus polymorpha</name>
    <dbReference type="NCBI Taxonomy" id="45954"/>
    <lineage>
        <taxon>Eukaryota</taxon>
        <taxon>Metazoa</taxon>
        <taxon>Spiralia</taxon>
        <taxon>Lophotrochozoa</taxon>
        <taxon>Mollusca</taxon>
        <taxon>Bivalvia</taxon>
        <taxon>Autobranchia</taxon>
        <taxon>Heteroconchia</taxon>
        <taxon>Euheterodonta</taxon>
        <taxon>Imparidentia</taxon>
        <taxon>Neoheterodontei</taxon>
        <taxon>Myida</taxon>
        <taxon>Dreissenoidea</taxon>
        <taxon>Dreissenidae</taxon>
        <taxon>Dreissena</taxon>
    </lineage>
</organism>
<dbReference type="Gene3D" id="2.60.120.200">
    <property type="match status" value="1"/>
</dbReference>
<dbReference type="EMBL" id="JAIWYP010000013">
    <property type="protein sequence ID" value="KAH3720854.1"/>
    <property type="molecule type" value="Genomic_DNA"/>
</dbReference>
<comment type="caution">
    <text evidence="1">The sequence shown here is derived from an EMBL/GenBank/DDBJ whole genome shotgun (WGS) entry which is preliminary data.</text>
</comment>
<dbReference type="SUPFAM" id="SSF49899">
    <property type="entry name" value="Concanavalin A-like lectins/glucanases"/>
    <property type="match status" value="1"/>
</dbReference>
<dbReference type="Proteomes" id="UP000828390">
    <property type="component" value="Unassembled WGS sequence"/>
</dbReference>
<keyword evidence="2" id="KW-1185">Reference proteome</keyword>
<evidence type="ECO:0000313" key="2">
    <source>
        <dbReference type="Proteomes" id="UP000828390"/>
    </source>
</evidence>
<sequence>MYGTSTGRLDVYQALETFVPGNLMWSVTGDHGNAWLQGQVALESAQNYSVSVRLS</sequence>
<reference evidence="1" key="2">
    <citation type="submission" date="2020-11" db="EMBL/GenBank/DDBJ databases">
        <authorList>
            <person name="McCartney M.A."/>
            <person name="Auch B."/>
            <person name="Kono T."/>
            <person name="Mallez S."/>
            <person name="Becker A."/>
            <person name="Gohl D.M."/>
            <person name="Silverstein K.A.T."/>
            <person name="Koren S."/>
            <person name="Bechman K.B."/>
            <person name="Herman A."/>
            <person name="Abrahante J.E."/>
            <person name="Garbe J."/>
        </authorList>
    </citation>
    <scope>NUCLEOTIDE SEQUENCE</scope>
    <source>
        <strain evidence="1">Duluth1</strain>
        <tissue evidence="1">Whole animal</tissue>
    </source>
</reference>
<protein>
    <submittedName>
        <fullName evidence="1">Uncharacterized protein</fullName>
    </submittedName>
</protein>
<accession>A0A9D4CCD0</accession>